<sequence>MALYRDPEALWPCLEIQEKSGSIAKSTRDQAAVKCVAVVAKEMHTCRSIAAILQSWNIDVSTYRDEFSLYSALEKKDANPPDCIIIDVHMLQHTVVEISQNIVAKNARKPGVVILSSIVRGMPEGVNAVSLAKPYEPAQLLEAIHAVAGD</sequence>
<dbReference type="SUPFAM" id="SSF52172">
    <property type="entry name" value="CheY-like"/>
    <property type="match status" value="1"/>
</dbReference>
<gene>
    <name evidence="3" type="ORF">H9Q16_07150</name>
</gene>
<feature type="modified residue" description="4-aspartylphosphate" evidence="1">
    <location>
        <position position="87"/>
    </location>
</feature>
<name>A0A927D254_9RHOB</name>
<dbReference type="GO" id="GO:0000160">
    <property type="term" value="P:phosphorelay signal transduction system"/>
    <property type="evidence" value="ECO:0007669"/>
    <property type="project" value="InterPro"/>
</dbReference>
<evidence type="ECO:0000313" key="3">
    <source>
        <dbReference type="EMBL" id="MBD3663693.1"/>
    </source>
</evidence>
<organism evidence="3 4">
    <name type="scientific">Sulfitobacter aestuariivivens</name>
    <dbReference type="NCBI Taxonomy" id="2766981"/>
    <lineage>
        <taxon>Bacteria</taxon>
        <taxon>Pseudomonadati</taxon>
        <taxon>Pseudomonadota</taxon>
        <taxon>Alphaproteobacteria</taxon>
        <taxon>Rhodobacterales</taxon>
        <taxon>Roseobacteraceae</taxon>
        <taxon>Sulfitobacter</taxon>
    </lineage>
</organism>
<proteinExistence type="predicted"/>
<dbReference type="PROSITE" id="PS50110">
    <property type="entry name" value="RESPONSE_REGULATORY"/>
    <property type="match status" value="1"/>
</dbReference>
<keyword evidence="1" id="KW-0597">Phosphoprotein</keyword>
<dbReference type="EMBL" id="JACTAG010000001">
    <property type="protein sequence ID" value="MBD3663693.1"/>
    <property type="molecule type" value="Genomic_DNA"/>
</dbReference>
<comment type="caution">
    <text evidence="3">The sequence shown here is derived from an EMBL/GenBank/DDBJ whole genome shotgun (WGS) entry which is preliminary data.</text>
</comment>
<dbReference type="RefSeq" id="WP_191074634.1">
    <property type="nucleotide sequence ID" value="NZ_JACTAG010000001.1"/>
</dbReference>
<dbReference type="CDD" id="cd00156">
    <property type="entry name" value="REC"/>
    <property type="match status" value="1"/>
</dbReference>
<dbReference type="Proteomes" id="UP000635142">
    <property type="component" value="Unassembled WGS sequence"/>
</dbReference>
<evidence type="ECO:0000256" key="1">
    <source>
        <dbReference type="PROSITE-ProRule" id="PRU00169"/>
    </source>
</evidence>
<evidence type="ECO:0000259" key="2">
    <source>
        <dbReference type="PROSITE" id="PS50110"/>
    </source>
</evidence>
<dbReference type="InterPro" id="IPR011006">
    <property type="entry name" value="CheY-like_superfamily"/>
</dbReference>
<accession>A0A927D254</accession>
<protein>
    <submittedName>
        <fullName evidence="3">Response regulator</fullName>
    </submittedName>
</protein>
<feature type="domain" description="Response regulatory" evidence="2">
    <location>
        <begin position="35"/>
        <end position="148"/>
    </location>
</feature>
<dbReference type="Gene3D" id="3.40.50.2300">
    <property type="match status" value="1"/>
</dbReference>
<keyword evidence="4" id="KW-1185">Reference proteome</keyword>
<dbReference type="InterPro" id="IPR001789">
    <property type="entry name" value="Sig_transdc_resp-reg_receiver"/>
</dbReference>
<reference evidence="3" key="1">
    <citation type="submission" date="2020-08" db="EMBL/GenBank/DDBJ databases">
        <title>Sulfitobacter aestuariivivens sp. nov., isolated from a tidal flat.</title>
        <authorList>
            <person name="Park S."/>
            <person name="Yoon J.-H."/>
        </authorList>
    </citation>
    <scope>NUCLEOTIDE SEQUENCE</scope>
    <source>
        <strain evidence="3">TSTF-M16</strain>
    </source>
</reference>
<evidence type="ECO:0000313" key="4">
    <source>
        <dbReference type="Proteomes" id="UP000635142"/>
    </source>
</evidence>
<dbReference type="AlphaFoldDB" id="A0A927D254"/>